<evidence type="ECO:0000313" key="2">
    <source>
        <dbReference type="EMBL" id="AYL35356.1"/>
    </source>
</evidence>
<dbReference type="Proteomes" id="UP000282170">
    <property type="component" value="Chromosome"/>
</dbReference>
<accession>A0A494USA3</accession>
<keyword evidence="3" id="KW-1185">Reference proteome</keyword>
<dbReference type="EMBL" id="CP023407">
    <property type="protein sequence ID" value="AYL35356.1"/>
    <property type="molecule type" value="Genomic_DNA"/>
</dbReference>
<gene>
    <name evidence="2" type="ORF">CNQ36_07880</name>
</gene>
<sequence>MLGIINRVLTGIVGLVLVALGGSVLAIGLGAPAPSWWLHDGRHDVLLSDSERTRWRDQGWWWPAVIAFLAVLVLLCLWWLLAVLRRRRVAEVVVDTGDDEEASLRGRALEQALTDEATHLDGVARARVLLTGRRGTPKARILLHLEPHIDPATALRTFAEGPLTHARTSATLPALPTTLHLHTRKHPPERVT</sequence>
<proteinExistence type="predicted"/>
<dbReference type="GeneID" id="93882723"/>
<protein>
    <submittedName>
        <fullName evidence="2">Alkaline shock response membrane anchor protein AmaP</fullName>
    </submittedName>
</protein>
<organism evidence="2 3">
    <name type="scientific">Streptomyces fungicidicus</name>
    <dbReference type="NCBI Taxonomy" id="68203"/>
    <lineage>
        <taxon>Bacteria</taxon>
        <taxon>Bacillati</taxon>
        <taxon>Actinomycetota</taxon>
        <taxon>Actinomycetes</taxon>
        <taxon>Kitasatosporales</taxon>
        <taxon>Streptomycetaceae</taxon>
        <taxon>Streptomyces</taxon>
    </lineage>
</organism>
<dbReference type="KEGG" id="sfug:CNQ36_07880"/>
<feature type="transmembrane region" description="Helical" evidence="1">
    <location>
        <begin position="60"/>
        <end position="81"/>
    </location>
</feature>
<dbReference type="AlphaFoldDB" id="A0A494USA3"/>
<dbReference type="RefSeq" id="WP_121545466.1">
    <property type="nucleotide sequence ID" value="NZ_CP023407.1"/>
</dbReference>
<keyword evidence="1" id="KW-1133">Transmembrane helix</keyword>
<dbReference type="NCBIfam" id="NF033218">
    <property type="entry name" value="anchor_AmaP"/>
    <property type="match status" value="1"/>
</dbReference>
<evidence type="ECO:0000313" key="3">
    <source>
        <dbReference type="Proteomes" id="UP000282170"/>
    </source>
</evidence>
<reference evidence="2 3" key="1">
    <citation type="submission" date="2017-09" db="EMBL/GenBank/DDBJ databases">
        <authorList>
            <person name="Zhang H."/>
            <person name="Hu S."/>
            <person name="Xu J."/>
            <person name="He Z."/>
        </authorList>
    </citation>
    <scope>NUCLEOTIDE SEQUENCE [LARGE SCALE GENOMIC DNA]</scope>
    <source>
        <strain evidence="2 3">TXX3120</strain>
    </source>
</reference>
<name>A0A494USA3_9ACTN</name>
<keyword evidence="1" id="KW-0472">Membrane</keyword>
<keyword evidence="1" id="KW-0812">Transmembrane</keyword>
<evidence type="ECO:0000256" key="1">
    <source>
        <dbReference type="SAM" id="Phobius"/>
    </source>
</evidence>